<dbReference type="AlphaFoldDB" id="A0A4P8IF17"/>
<feature type="transmembrane region" description="Helical" evidence="1">
    <location>
        <begin position="191"/>
        <end position="218"/>
    </location>
</feature>
<dbReference type="RefSeq" id="WP_137327970.1">
    <property type="nucleotide sequence ID" value="NZ_CP040058.1"/>
</dbReference>
<dbReference type="EMBL" id="CP040058">
    <property type="protein sequence ID" value="QCP34433.1"/>
    <property type="molecule type" value="Genomic_DNA"/>
</dbReference>
<keyword evidence="3" id="KW-1185">Reference proteome</keyword>
<organism evidence="2 3">
    <name type="scientific">Anaerostipes rhamnosivorans</name>
    <dbReference type="NCBI Taxonomy" id="1229621"/>
    <lineage>
        <taxon>Bacteria</taxon>
        <taxon>Bacillati</taxon>
        <taxon>Bacillota</taxon>
        <taxon>Clostridia</taxon>
        <taxon>Lachnospirales</taxon>
        <taxon>Lachnospiraceae</taxon>
        <taxon>Anaerostipes</taxon>
    </lineage>
</organism>
<feature type="transmembrane region" description="Helical" evidence="1">
    <location>
        <begin position="141"/>
        <end position="165"/>
    </location>
</feature>
<evidence type="ECO:0000313" key="2">
    <source>
        <dbReference type="EMBL" id="QCP34433.1"/>
    </source>
</evidence>
<dbReference type="Proteomes" id="UP000298653">
    <property type="component" value="Chromosome"/>
</dbReference>
<accession>A0A4P8IF17</accession>
<dbReference type="KEGG" id="arf:AR1Y2_0979"/>
<feature type="transmembrane region" description="Helical" evidence="1">
    <location>
        <begin position="20"/>
        <end position="38"/>
    </location>
</feature>
<dbReference type="InterPro" id="IPR010380">
    <property type="entry name" value="DUF975"/>
</dbReference>
<gene>
    <name evidence="2" type="ORF">AR1Y2_0979</name>
</gene>
<keyword evidence="1" id="KW-1133">Transmembrane helix</keyword>
<evidence type="ECO:0000313" key="3">
    <source>
        <dbReference type="Proteomes" id="UP000298653"/>
    </source>
</evidence>
<proteinExistence type="predicted"/>
<dbReference type="Pfam" id="PF06161">
    <property type="entry name" value="DUF975"/>
    <property type="match status" value="1"/>
</dbReference>
<dbReference type="PANTHER" id="PTHR40076">
    <property type="entry name" value="MEMBRANE PROTEIN-RELATED"/>
    <property type="match status" value="1"/>
</dbReference>
<protein>
    <submittedName>
        <fullName evidence="2">Integral membrane protein</fullName>
    </submittedName>
</protein>
<name>A0A4P8IF17_9FIRM</name>
<evidence type="ECO:0000256" key="1">
    <source>
        <dbReference type="SAM" id="Phobius"/>
    </source>
</evidence>
<keyword evidence="1" id="KW-0472">Membrane</keyword>
<sequence length="254" mass="28884">MWTRAELKSRGKESIKRNYWIVVLVALVAGIINGQLTGNASYRGMKNEIENAGWDGGTMDLLTSPQFLVILTALLGILVVFFVGFTLIKIFVGNPLLVGCNRFFVENSDRKARFGLLGMAFQGGNYSNIVLTMFLRNLFVWLWTLLLIIPGIVKSYSYSMIPYILAENPSISRERAFEISRKMMDGQKFDAFVLDLSFIGWMILSAFTCGILDIFYVVPYRQTTWAELYKVNREMALQNGIASPEELRGFPFYQ</sequence>
<keyword evidence="1" id="KW-0812">Transmembrane</keyword>
<reference evidence="2 3" key="1">
    <citation type="submission" date="2019-05" db="EMBL/GenBank/DDBJ databases">
        <title>Complete genome sequencing of Anaerostipes rhamnosivorans.</title>
        <authorList>
            <person name="Bui T.P.N."/>
            <person name="de Vos W.M."/>
        </authorList>
    </citation>
    <scope>NUCLEOTIDE SEQUENCE [LARGE SCALE GENOMIC DNA]</scope>
    <source>
        <strain evidence="2 3">1y2</strain>
    </source>
</reference>
<feature type="transmembrane region" description="Helical" evidence="1">
    <location>
        <begin position="67"/>
        <end position="92"/>
    </location>
</feature>
<dbReference type="OrthoDB" id="9784844at2"/>
<dbReference type="PANTHER" id="PTHR40076:SF1">
    <property type="entry name" value="MEMBRANE PROTEIN"/>
    <property type="match status" value="1"/>
</dbReference>